<gene>
    <name evidence="1" type="ORF">M9H77_13775</name>
</gene>
<comment type="caution">
    <text evidence="1">The sequence shown here is derived from an EMBL/GenBank/DDBJ whole genome shotgun (WGS) entry which is preliminary data.</text>
</comment>
<sequence>MHKRSLKCNLNRSKRSLKITRVYEDEVIKLNTLKTRRLVRELLKSFKEHSSNHLYLIKTKRKSSWSFIVEKGPFVYQKDGRVKKVEEFDEFDSRKMTLNFQAINILSCGLDANKYNRVSGFDSAHEIWKLLEVTHEELKIKKKGKGLIGAWDQNSSEIEEEEGNANMCFMALESEDFSNLEFQKIVLENKNLCEKVLSLKKCMEDYNDLKKKVVVLDSGCSRHMTGNAFLISELKKTENGFVTFGDKKKGKIIGIGNIGNGSSSFIKDFDGKSDERIFLVYSSNKKAYRIYNKRTLYVEESINVNFDESNFFLKER</sequence>
<reference evidence="2" key="1">
    <citation type="journal article" date="2023" name="Nat. Plants">
        <title>Single-cell RNA sequencing provides a high-resolution roadmap for understanding the multicellular compartmentation of specialized metabolism.</title>
        <authorList>
            <person name="Sun S."/>
            <person name="Shen X."/>
            <person name="Li Y."/>
            <person name="Li Y."/>
            <person name="Wang S."/>
            <person name="Li R."/>
            <person name="Zhang H."/>
            <person name="Shen G."/>
            <person name="Guo B."/>
            <person name="Wei J."/>
            <person name="Xu J."/>
            <person name="St-Pierre B."/>
            <person name="Chen S."/>
            <person name="Sun C."/>
        </authorList>
    </citation>
    <scope>NUCLEOTIDE SEQUENCE [LARGE SCALE GENOMIC DNA]</scope>
</reference>
<name>A0ACC0BL68_CATRO</name>
<evidence type="ECO:0000313" key="1">
    <source>
        <dbReference type="EMBL" id="KAI5673411.1"/>
    </source>
</evidence>
<proteinExistence type="predicted"/>
<dbReference type="Proteomes" id="UP001060085">
    <property type="component" value="Linkage Group LG03"/>
</dbReference>
<accession>A0ACC0BL68</accession>
<protein>
    <submittedName>
        <fullName evidence="1">Uncharacterized protein</fullName>
    </submittedName>
</protein>
<keyword evidence="2" id="KW-1185">Reference proteome</keyword>
<dbReference type="EMBL" id="CM044703">
    <property type="protein sequence ID" value="KAI5673411.1"/>
    <property type="molecule type" value="Genomic_DNA"/>
</dbReference>
<evidence type="ECO:0000313" key="2">
    <source>
        <dbReference type="Proteomes" id="UP001060085"/>
    </source>
</evidence>
<organism evidence="1 2">
    <name type="scientific">Catharanthus roseus</name>
    <name type="common">Madagascar periwinkle</name>
    <name type="synonym">Vinca rosea</name>
    <dbReference type="NCBI Taxonomy" id="4058"/>
    <lineage>
        <taxon>Eukaryota</taxon>
        <taxon>Viridiplantae</taxon>
        <taxon>Streptophyta</taxon>
        <taxon>Embryophyta</taxon>
        <taxon>Tracheophyta</taxon>
        <taxon>Spermatophyta</taxon>
        <taxon>Magnoliopsida</taxon>
        <taxon>eudicotyledons</taxon>
        <taxon>Gunneridae</taxon>
        <taxon>Pentapetalae</taxon>
        <taxon>asterids</taxon>
        <taxon>lamiids</taxon>
        <taxon>Gentianales</taxon>
        <taxon>Apocynaceae</taxon>
        <taxon>Rauvolfioideae</taxon>
        <taxon>Vinceae</taxon>
        <taxon>Catharanthinae</taxon>
        <taxon>Catharanthus</taxon>
    </lineage>
</organism>